<keyword evidence="6" id="KW-0689">Ribosomal protein</keyword>
<keyword evidence="2 6" id="KW-0808">Transferase</keyword>
<name>A0A0K0XY36_9GAMM</name>
<dbReference type="GO" id="GO:0032259">
    <property type="term" value="P:methylation"/>
    <property type="evidence" value="ECO:0007669"/>
    <property type="project" value="UniProtKB-KW"/>
</dbReference>
<dbReference type="InterPro" id="IPR007848">
    <property type="entry name" value="Small_mtfrase_dom"/>
</dbReference>
<dbReference type="Pfam" id="PF17827">
    <property type="entry name" value="PrmC_N"/>
    <property type="match status" value="1"/>
</dbReference>
<dbReference type="PATRIC" id="fig|1579979.3.peg.2271"/>
<dbReference type="EMBL" id="CP012154">
    <property type="protein sequence ID" value="AKS42585.1"/>
    <property type="molecule type" value="Genomic_DNA"/>
</dbReference>
<dbReference type="PANTHER" id="PTHR47806:SF1">
    <property type="entry name" value="RIBOSOMAL PROTEIN UL3 GLUTAMINE METHYLTRANSFERASE"/>
    <property type="match status" value="1"/>
</dbReference>
<dbReference type="KEGG" id="wma:WM2015_2222"/>
<dbReference type="PIRSF" id="PIRSF037167">
    <property type="entry name" value="Mtase_YfcB_prd"/>
    <property type="match status" value="1"/>
</dbReference>
<feature type="domain" description="Release factor glutamine methyltransferase N-terminal" evidence="5">
    <location>
        <begin position="28"/>
        <end position="87"/>
    </location>
</feature>
<sequence>MSASTPTLEDWIREAAERMDMAGLYFGHGTDNALDEACWLASSALAMPPDFDASEFSRGLESSEIDALDALLERRIESRMPLAYLLGTAWLAGLEFEVSPDVLVPRSPIAELILDGFEPWLSAEQLTRAADVGTGSGCLAIALARHWPECEVDAFDISPPALELARRNVRRHGLEGRVHVIESDLLSAAGAARYDLILANPPYVPSASMESLPAEFLHEPRLGLEAGEDGLDLVRRLLTQVPAHLSEHGILICEVGEAAEALQALLAPAVEPVWLEFANGGDGVFLLDAEACRRAAEFLLDGGRVSTA</sequence>
<reference evidence="6 7" key="1">
    <citation type="submission" date="2015-07" db="EMBL/GenBank/DDBJ databases">
        <authorList>
            <person name="Noorani M."/>
        </authorList>
    </citation>
    <scope>NUCLEOTIDE SEQUENCE [LARGE SCALE GENOMIC DNA]</scope>
    <source>
        <strain evidence="6 7">KCTC 42284</strain>
    </source>
</reference>
<organism evidence="6 7">
    <name type="scientific">Wenzhouxiangella marina</name>
    <dbReference type="NCBI Taxonomy" id="1579979"/>
    <lineage>
        <taxon>Bacteria</taxon>
        <taxon>Pseudomonadati</taxon>
        <taxon>Pseudomonadota</taxon>
        <taxon>Gammaproteobacteria</taxon>
        <taxon>Chromatiales</taxon>
        <taxon>Wenzhouxiangellaceae</taxon>
        <taxon>Wenzhouxiangella</taxon>
    </lineage>
</organism>
<dbReference type="PANTHER" id="PTHR47806">
    <property type="entry name" value="50S RIBOSOMAL PROTEIN L3 GLUTAMINE METHYLTRANSFERASE"/>
    <property type="match status" value="1"/>
</dbReference>
<dbReference type="CDD" id="cd02440">
    <property type="entry name" value="AdoMet_MTases"/>
    <property type="match status" value="1"/>
</dbReference>
<protein>
    <submittedName>
        <fullName evidence="6">50S ribosomal protein L3 glutamine methyltransferase</fullName>
    </submittedName>
</protein>
<dbReference type="InterPro" id="IPR029063">
    <property type="entry name" value="SAM-dependent_MTases_sf"/>
</dbReference>
<dbReference type="InterPro" id="IPR017127">
    <property type="entry name" value="Ribosome_uL3_MTase"/>
</dbReference>
<keyword evidence="3" id="KW-0949">S-adenosyl-L-methionine</keyword>
<dbReference type="GO" id="GO:0005840">
    <property type="term" value="C:ribosome"/>
    <property type="evidence" value="ECO:0007669"/>
    <property type="project" value="UniProtKB-KW"/>
</dbReference>
<accession>A0A0K0XY36</accession>
<dbReference type="NCBIfam" id="TIGR00536">
    <property type="entry name" value="hemK_fam"/>
    <property type="match status" value="1"/>
</dbReference>
<dbReference type="GO" id="GO:0005829">
    <property type="term" value="C:cytosol"/>
    <property type="evidence" value="ECO:0007669"/>
    <property type="project" value="TreeGrafter"/>
</dbReference>
<dbReference type="InterPro" id="IPR004556">
    <property type="entry name" value="HemK-like"/>
</dbReference>
<dbReference type="PROSITE" id="PS00092">
    <property type="entry name" value="N6_MTASE"/>
    <property type="match status" value="1"/>
</dbReference>
<dbReference type="GO" id="GO:0003676">
    <property type="term" value="F:nucleic acid binding"/>
    <property type="evidence" value="ECO:0007669"/>
    <property type="project" value="InterPro"/>
</dbReference>
<dbReference type="OrthoDB" id="9800643at2"/>
<keyword evidence="6" id="KW-0687">Ribonucleoprotein</keyword>
<evidence type="ECO:0000256" key="1">
    <source>
        <dbReference type="ARBA" id="ARBA00022603"/>
    </source>
</evidence>
<evidence type="ECO:0000256" key="2">
    <source>
        <dbReference type="ARBA" id="ARBA00022679"/>
    </source>
</evidence>
<dbReference type="RefSeq" id="WP_049726139.1">
    <property type="nucleotide sequence ID" value="NZ_CP012154.1"/>
</dbReference>
<dbReference type="Pfam" id="PF05175">
    <property type="entry name" value="MTS"/>
    <property type="match status" value="1"/>
</dbReference>
<dbReference type="InterPro" id="IPR002052">
    <property type="entry name" value="DNA_methylase_N6_adenine_CS"/>
</dbReference>
<dbReference type="AlphaFoldDB" id="A0A0K0XY36"/>
<dbReference type="Proteomes" id="UP000066624">
    <property type="component" value="Chromosome"/>
</dbReference>
<keyword evidence="1 6" id="KW-0489">Methyltransferase</keyword>
<dbReference type="Gene3D" id="1.10.8.10">
    <property type="entry name" value="DNA helicase RuvA subunit, C-terminal domain"/>
    <property type="match status" value="1"/>
</dbReference>
<dbReference type="InterPro" id="IPR040758">
    <property type="entry name" value="PrmC_N"/>
</dbReference>
<dbReference type="SUPFAM" id="SSF53335">
    <property type="entry name" value="S-adenosyl-L-methionine-dependent methyltransferases"/>
    <property type="match status" value="1"/>
</dbReference>
<evidence type="ECO:0000313" key="7">
    <source>
        <dbReference type="Proteomes" id="UP000066624"/>
    </source>
</evidence>
<dbReference type="Gene3D" id="3.40.50.150">
    <property type="entry name" value="Vaccinia Virus protein VP39"/>
    <property type="match status" value="1"/>
</dbReference>
<evidence type="ECO:0000259" key="4">
    <source>
        <dbReference type="Pfam" id="PF05175"/>
    </source>
</evidence>
<evidence type="ECO:0000256" key="3">
    <source>
        <dbReference type="ARBA" id="ARBA00022691"/>
    </source>
</evidence>
<evidence type="ECO:0000259" key="5">
    <source>
        <dbReference type="Pfam" id="PF17827"/>
    </source>
</evidence>
<proteinExistence type="predicted"/>
<gene>
    <name evidence="6" type="ORF">WM2015_2222</name>
</gene>
<keyword evidence="7" id="KW-1185">Reference proteome</keyword>
<dbReference type="NCBIfam" id="TIGR03533">
    <property type="entry name" value="L3_gln_methyl"/>
    <property type="match status" value="1"/>
</dbReference>
<dbReference type="GO" id="GO:0036009">
    <property type="term" value="F:protein-glutamine N-methyltransferase activity"/>
    <property type="evidence" value="ECO:0007669"/>
    <property type="project" value="InterPro"/>
</dbReference>
<feature type="domain" description="Methyltransferase small" evidence="4">
    <location>
        <begin position="124"/>
        <end position="219"/>
    </location>
</feature>
<evidence type="ECO:0000313" key="6">
    <source>
        <dbReference type="EMBL" id="AKS42585.1"/>
    </source>
</evidence>
<dbReference type="STRING" id="1579979.WM2015_2222"/>